<dbReference type="OrthoDB" id="2625016at2"/>
<name>A0A1I2ALU4_9BACL</name>
<protein>
    <submittedName>
        <fullName evidence="1">Uncharacterized protein</fullName>
    </submittedName>
</protein>
<sequence length="159" mass="16616">MTFTFPEDTKKRAGAVRLTPDGQEYYVPTVLFMPDGETPVDFGGAQPPVDVVLQDNSDQIGGGTSYAPSDGNAVLTFSVRGTSTAREINFETADASGVYMACTAYSLTNPTIFGPTTTDGDDTAPTFWQVQVPAGWSFRASISAVSGGNVTAEGKAVIG</sequence>
<gene>
    <name evidence="1" type="ORF">SAMN04487969_102522</name>
</gene>
<dbReference type="Proteomes" id="UP000183410">
    <property type="component" value="Unassembled WGS sequence"/>
</dbReference>
<dbReference type="RefSeq" id="WP_046230232.1">
    <property type="nucleotide sequence ID" value="NZ_FONN01000002.1"/>
</dbReference>
<evidence type="ECO:0000313" key="2">
    <source>
        <dbReference type="Proteomes" id="UP000183410"/>
    </source>
</evidence>
<reference evidence="2" key="1">
    <citation type="submission" date="2016-10" db="EMBL/GenBank/DDBJ databases">
        <authorList>
            <person name="Varghese N."/>
            <person name="Submissions S."/>
        </authorList>
    </citation>
    <scope>NUCLEOTIDE SEQUENCE [LARGE SCALE GENOMIC DNA]</scope>
    <source>
        <strain evidence="2">CGMCC 1.10223</strain>
    </source>
</reference>
<accession>A0A1I2ALU4</accession>
<dbReference type="EMBL" id="FONN01000002">
    <property type="protein sequence ID" value="SFE43923.1"/>
    <property type="molecule type" value="Genomic_DNA"/>
</dbReference>
<organism evidence="1 2">
    <name type="scientific">Paenibacillus algorifonticola</name>
    <dbReference type="NCBI Taxonomy" id="684063"/>
    <lineage>
        <taxon>Bacteria</taxon>
        <taxon>Bacillati</taxon>
        <taxon>Bacillota</taxon>
        <taxon>Bacilli</taxon>
        <taxon>Bacillales</taxon>
        <taxon>Paenibacillaceae</taxon>
        <taxon>Paenibacillus</taxon>
    </lineage>
</organism>
<dbReference type="AlphaFoldDB" id="A0A1I2ALU4"/>
<proteinExistence type="predicted"/>
<evidence type="ECO:0000313" key="1">
    <source>
        <dbReference type="EMBL" id="SFE43923.1"/>
    </source>
</evidence>
<keyword evidence="2" id="KW-1185">Reference proteome</keyword>